<evidence type="ECO:0000313" key="2">
    <source>
        <dbReference type="Proteomes" id="UP001314170"/>
    </source>
</evidence>
<accession>A0AAV1QVU8</accession>
<sequence>MAASAEISDGDHDAVELIVCLCYASASATAPDEISGDGAVSDSEEITPLLKPKINIFSLSHSRRKPRLKKKAEEACKDRLRPCDVDEKQIGKLVEMDRWMEMSMKEMKID</sequence>
<keyword evidence="2" id="KW-1185">Reference proteome</keyword>
<comment type="caution">
    <text evidence="1">The sequence shown here is derived from an EMBL/GenBank/DDBJ whole genome shotgun (WGS) entry which is preliminary data.</text>
</comment>
<reference evidence="1 2" key="1">
    <citation type="submission" date="2024-01" db="EMBL/GenBank/DDBJ databases">
        <authorList>
            <person name="Waweru B."/>
        </authorList>
    </citation>
    <scope>NUCLEOTIDE SEQUENCE [LARGE SCALE GENOMIC DNA]</scope>
</reference>
<organism evidence="1 2">
    <name type="scientific">Dovyalis caffra</name>
    <dbReference type="NCBI Taxonomy" id="77055"/>
    <lineage>
        <taxon>Eukaryota</taxon>
        <taxon>Viridiplantae</taxon>
        <taxon>Streptophyta</taxon>
        <taxon>Embryophyta</taxon>
        <taxon>Tracheophyta</taxon>
        <taxon>Spermatophyta</taxon>
        <taxon>Magnoliopsida</taxon>
        <taxon>eudicotyledons</taxon>
        <taxon>Gunneridae</taxon>
        <taxon>Pentapetalae</taxon>
        <taxon>rosids</taxon>
        <taxon>fabids</taxon>
        <taxon>Malpighiales</taxon>
        <taxon>Salicaceae</taxon>
        <taxon>Flacourtieae</taxon>
        <taxon>Dovyalis</taxon>
    </lineage>
</organism>
<name>A0AAV1QVU8_9ROSI</name>
<dbReference type="EMBL" id="CAWUPB010000653">
    <property type="protein sequence ID" value="CAK7324764.1"/>
    <property type="molecule type" value="Genomic_DNA"/>
</dbReference>
<evidence type="ECO:0000313" key="1">
    <source>
        <dbReference type="EMBL" id="CAK7324764.1"/>
    </source>
</evidence>
<dbReference type="AlphaFoldDB" id="A0AAV1QVU8"/>
<gene>
    <name evidence="1" type="ORF">DCAF_LOCUS2430</name>
</gene>
<proteinExistence type="predicted"/>
<protein>
    <submittedName>
        <fullName evidence="1">Uncharacterized protein</fullName>
    </submittedName>
</protein>
<dbReference type="Proteomes" id="UP001314170">
    <property type="component" value="Unassembled WGS sequence"/>
</dbReference>